<dbReference type="AlphaFoldDB" id="A0AAE0F073"/>
<comment type="subcellular location">
    <subcellularLocation>
        <location evidence="1">Nucleus</location>
    </subcellularLocation>
</comment>
<dbReference type="InterPro" id="IPR020472">
    <property type="entry name" value="WD40_PAC1"/>
</dbReference>
<dbReference type="FunFam" id="2.130.10.10:FF:000218">
    <property type="entry name" value="WD40 repeat-containing protein HOS15"/>
    <property type="match status" value="1"/>
</dbReference>
<dbReference type="PROSITE" id="PS50082">
    <property type="entry name" value="WD_REPEATS_2"/>
    <property type="match status" value="6"/>
</dbReference>
<feature type="repeat" description="WD" evidence="7">
    <location>
        <begin position="296"/>
        <end position="337"/>
    </location>
</feature>
<evidence type="ECO:0000256" key="4">
    <source>
        <dbReference type="ARBA" id="ARBA00023015"/>
    </source>
</evidence>
<dbReference type="InterPro" id="IPR001680">
    <property type="entry name" value="WD40_rpt"/>
</dbReference>
<protein>
    <submittedName>
        <fullName evidence="9">Uncharacterized protein</fullName>
    </submittedName>
</protein>
<keyword evidence="6" id="KW-0539">Nucleus</keyword>
<evidence type="ECO:0000256" key="7">
    <source>
        <dbReference type="PROSITE-ProRule" id="PRU00221"/>
    </source>
</evidence>
<comment type="caution">
    <text evidence="9">The sequence shown here is derived from an EMBL/GenBank/DDBJ whole genome shotgun (WGS) entry which is preliminary data.</text>
</comment>
<dbReference type="GO" id="GO:0000118">
    <property type="term" value="C:histone deacetylase complex"/>
    <property type="evidence" value="ECO:0007669"/>
    <property type="project" value="TreeGrafter"/>
</dbReference>
<feature type="compositionally biased region" description="Basic and acidic residues" evidence="8">
    <location>
        <begin position="98"/>
        <end position="163"/>
    </location>
</feature>
<dbReference type="GO" id="GO:0006357">
    <property type="term" value="P:regulation of transcription by RNA polymerase II"/>
    <property type="evidence" value="ECO:0007669"/>
    <property type="project" value="TreeGrafter"/>
</dbReference>
<evidence type="ECO:0000313" key="9">
    <source>
        <dbReference type="EMBL" id="KAK3246592.1"/>
    </source>
</evidence>
<dbReference type="PROSITE" id="PS00678">
    <property type="entry name" value="WD_REPEATS_1"/>
    <property type="match status" value="2"/>
</dbReference>
<feature type="compositionally biased region" description="Polar residues" evidence="8">
    <location>
        <begin position="169"/>
        <end position="184"/>
    </location>
</feature>
<evidence type="ECO:0000313" key="10">
    <source>
        <dbReference type="Proteomes" id="UP001190700"/>
    </source>
</evidence>
<dbReference type="InterPro" id="IPR045183">
    <property type="entry name" value="Ebi-like"/>
</dbReference>
<evidence type="ECO:0000256" key="8">
    <source>
        <dbReference type="SAM" id="MobiDB-lite"/>
    </source>
</evidence>
<feature type="repeat" description="WD" evidence="7">
    <location>
        <begin position="475"/>
        <end position="516"/>
    </location>
</feature>
<dbReference type="EMBL" id="LGRX02029662">
    <property type="protein sequence ID" value="KAK3246592.1"/>
    <property type="molecule type" value="Genomic_DNA"/>
</dbReference>
<accession>A0AAE0F073</accession>
<dbReference type="Pfam" id="PF08513">
    <property type="entry name" value="LisH"/>
    <property type="match status" value="1"/>
</dbReference>
<keyword evidence="2 7" id="KW-0853">WD repeat</keyword>
<dbReference type="PRINTS" id="PR00320">
    <property type="entry name" value="GPROTEINBRPT"/>
</dbReference>
<dbReference type="PROSITE" id="PS50294">
    <property type="entry name" value="WD_REPEATS_REGION"/>
    <property type="match status" value="6"/>
</dbReference>
<dbReference type="Proteomes" id="UP001190700">
    <property type="component" value="Unassembled WGS sequence"/>
</dbReference>
<keyword evidence="3" id="KW-0677">Repeat</keyword>
<evidence type="ECO:0000256" key="5">
    <source>
        <dbReference type="ARBA" id="ARBA00023163"/>
    </source>
</evidence>
<name>A0AAE0F073_9CHLO</name>
<keyword evidence="5" id="KW-0804">Transcription</keyword>
<dbReference type="Gene3D" id="1.20.960.30">
    <property type="match status" value="1"/>
</dbReference>
<dbReference type="GO" id="GO:0003714">
    <property type="term" value="F:transcription corepressor activity"/>
    <property type="evidence" value="ECO:0007669"/>
    <property type="project" value="InterPro"/>
</dbReference>
<dbReference type="FunFam" id="1.20.960.30:FF:000001">
    <property type="entry name" value="F-box-like/WD repeat-containing protein TBL1XR1"/>
    <property type="match status" value="1"/>
</dbReference>
<feature type="region of interest" description="Disordered" evidence="8">
    <location>
        <begin position="98"/>
        <end position="185"/>
    </location>
</feature>
<feature type="repeat" description="WD" evidence="7">
    <location>
        <begin position="424"/>
        <end position="474"/>
    </location>
</feature>
<feature type="repeat" description="WD" evidence="7">
    <location>
        <begin position="255"/>
        <end position="287"/>
    </location>
</feature>
<dbReference type="PANTHER" id="PTHR22846:SF2">
    <property type="entry name" value="F-BOX-LIKE_WD REPEAT-CONTAINING PROTEIN EBI"/>
    <property type="match status" value="1"/>
</dbReference>
<dbReference type="CDD" id="cd00200">
    <property type="entry name" value="WD40"/>
    <property type="match status" value="1"/>
</dbReference>
<feature type="repeat" description="WD" evidence="7">
    <location>
        <begin position="379"/>
        <end position="420"/>
    </location>
</feature>
<keyword evidence="10" id="KW-1185">Reference proteome</keyword>
<dbReference type="SUPFAM" id="SSF50978">
    <property type="entry name" value="WD40 repeat-like"/>
    <property type="match status" value="1"/>
</dbReference>
<sequence>MSVTSDEINFLVYRYLQESGFLHAAFTFGYESYVHNANINAGSVPPGALISFIQKGLHYLELEANLNEEGDVPDGEFSPLTPHELLTKDVDELKSVVKERRDHAEKEREREREKEREKEKREKEFEREKERMRERKREREERDREGDRDMQEGDENNRPRPMEEDGAQGLSSDKVNPPSSSATVPYSIPDSDVLILNGHTSEVFICAWSPSSSLLASGSGDSTARIWSIPDGSSGSSTSPKELVLTHLNRNKKNEEEKSKDVTTLDWNGDGTLLATGSYDGQARIWSRDGKLKKTLNKHNGPIFSLKWNKKGDYLLSGSVDKTAIVWDAKTGEVRQQFQHHQQPTLDVDWRNNQSFATCSTDKMIYVCKVGEKEYLKKFEGHEDEVNAIKWDPTGTLLASCSDDRTAKIWSMKNDYCIHDFGGAEGHTKEIYTIKWSPTGPNSDNPNLALLLASASFDATIKLWDIERGEMKHNLTEHTEPVYSVSFSPSGEYLASGSFDKCLHIWSAKDGSLVRTYQGKGGIFEVCWNQSGDKVAACCVNETVCVVDFNTGKVFS</sequence>
<dbReference type="InterPro" id="IPR019775">
    <property type="entry name" value="WD40_repeat_CS"/>
</dbReference>
<dbReference type="InterPro" id="IPR036322">
    <property type="entry name" value="WD40_repeat_dom_sf"/>
</dbReference>
<evidence type="ECO:0000256" key="1">
    <source>
        <dbReference type="ARBA" id="ARBA00004123"/>
    </source>
</evidence>
<dbReference type="PROSITE" id="PS50896">
    <property type="entry name" value="LISH"/>
    <property type="match status" value="1"/>
</dbReference>
<dbReference type="InterPro" id="IPR006594">
    <property type="entry name" value="LisH"/>
</dbReference>
<dbReference type="PANTHER" id="PTHR22846">
    <property type="entry name" value="WD40 REPEAT PROTEIN"/>
    <property type="match status" value="1"/>
</dbReference>
<reference evidence="9 10" key="1">
    <citation type="journal article" date="2015" name="Genome Biol. Evol.">
        <title>Comparative Genomics of a Bacterivorous Green Alga Reveals Evolutionary Causalities and Consequences of Phago-Mixotrophic Mode of Nutrition.</title>
        <authorList>
            <person name="Burns J.A."/>
            <person name="Paasch A."/>
            <person name="Narechania A."/>
            <person name="Kim E."/>
        </authorList>
    </citation>
    <scope>NUCLEOTIDE SEQUENCE [LARGE SCALE GENOMIC DNA]</scope>
    <source>
        <strain evidence="9 10">PLY_AMNH</strain>
    </source>
</reference>
<dbReference type="SMART" id="SM00667">
    <property type="entry name" value="LisH"/>
    <property type="match status" value="1"/>
</dbReference>
<evidence type="ECO:0000256" key="2">
    <source>
        <dbReference type="ARBA" id="ARBA00022574"/>
    </source>
</evidence>
<evidence type="ECO:0000256" key="3">
    <source>
        <dbReference type="ARBA" id="ARBA00022737"/>
    </source>
</evidence>
<dbReference type="Pfam" id="PF00400">
    <property type="entry name" value="WD40"/>
    <property type="match status" value="7"/>
</dbReference>
<proteinExistence type="predicted"/>
<keyword evidence="4" id="KW-0805">Transcription regulation</keyword>
<gene>
    <name evidence="9" type="ORF">CYMTET_43876</name>
</gene>
<dbReference type="SMART" id="SM00320">
    <property type="entry name" value="WD40"/>
    <property type="match status" value="8"/>
</dbReference>
<evidence type="ECO:0000256" key="6">
    <source>
        <dbReference type="ARBA" id="ARBA00023242"/>
    </source>
</evidence>
<dbReference type="InterPro" id="IPR015943">
    <property type="entry name" value="WD40/YVTN_repeat-like_dom_sf"/>
</dbReference>
<dbReference type="Gene3D" id="2.130.10.10">
    <property type="entry name" value="YVTN repeat-like/Quinoprotein amine dehydrogenase"/>
    <property type="match status" value="1"/>
</dbReference>
<organism evidence="9 10">
    <name type="scientific">Cymbomonas tetramitiformis</name>
    <dbReference type="NCBI Taxonomy" id="36881"/>
    <lineage>
        <taxon>Eukaryota</taxon>
        <taxon>Viridiplantae</taxon>
        <taxon>Chlorophyta</taxon>
        <taxon>Pyramimonadophyceae</taxon>
        <taxon>Pyramimonadales</taxon>
        <taxon>Pyramimonadaceae</taxon>
        <taxon>Cymbomonas</taxon>
    </lineage>
</organism>
<feature type="repeat" description="WD" evidence="7">
    <location>
        <begin position="196"/>
        <end position="237"/>
    </location>
</feature>